<comment type="subunit">
    <text evidence="2">Homodimer.</text>
</comment>
<name>A0A1Q9DNX1_SYMMI</name>
<dbReference type="SUPFAM" id="SSF51735">
    <property type="entry name" value="NAD(P)-binding Rossmann-fold domains"/>
    <property type="match status" value="1"/>
</dbReference>
<dbReference type="Gene3D" id="1.10.287.1970">
    <property type="match status" value="1"/>
</dbReference>
<dbReference type="InterPro" id="IPR015422">
    <property type="entry name" value="PyrdxlP-dep_Trfase_small"/>
</dbReference>
<proteinExistence type="inferred from homology"/>
<evidence type="ECO:0000313" key="14">
    <source>
        <dbReference type="Proteomes" id="UP000186817"/>
    </source>
</evidence>
<dbReference type="Pfam" id="PF18317">
    <property type="entry name" value="SDH_C"/>
    <property type="match status" value="1"/>
</dbReference>
<dbReference type="Pfam" id="PF01488">
    <property type="entry name" value="Shikimate_DH"/>
    <property type="match status" value="1"/>
</dbReference>
<keyword evidence="6" id="KW-0560">Oxidoreductase</keyword>
<sequence>MAGAGLESEAVLRDKAKAYGLPEATTALLVNNGVNTLGKLAFVSAYQPGMADEAPLFTALEEVMGRGPTAAEKPILRRLYFEANTVCLADMRARIERTDASEPRKLPMAERSSRAELQKTRLEGVVMTLDNEPSHALVDRIFQQQDDGCVSWIPWGQLTSRSQEAVQIKKVISFALDSIGGLKARAQEDQLEARLVGDARLRQALQRRALAYDLSRMIDYKTLETWTETLFAEMMRDPPKGYRTVTVQQVQEADKRLWHLVSEQTRGNVAMQADNSKPVDAAIKLYMDRTEVRLLLQPLPAASAALAMEAQPRSVPPSDVPLSMHASPSASAAEVALVYADWGPLDAPESSSHPAELQAYSLINKSFIEPQSLDALLDLLPAGDFPRGELWTEASNGQHPLLHQGRLLQGDTVLAVDHQHNRHRPCLPLLMLDLSQASAQDHLLRLWDKSRPSFVHMGLPCGTSSRARERPLPAAMCQAGAPQPQPLRSQAHPFGLPNLQGRDLHKVQKANVLARFCIRLIHKAWETGTPFVVENPARAHTWALLRAIVHEIPCQRFHLWYDQLQVVTFSACMHGSLRDKRTSFLTSASCLGSLSLSCNRQHQHAAWSVRHINGQWSFDTASEAEYPFLLCTRYVACLMPQCGLPGPPPLPGHLQRLAAAQKQSRRGKPLIPEFASFRDVCSLDHLPPHKVLEPRGPVSQGAEEVPQGAEEVHTRAPPGDQRFRVGIYHTPMEFVEAASACQHPYDAFDVEDDVARLILDNLTKSPLQLAKERLQAVTKVNQLKKELAVEEARLKATLPLHVQRVLGSKPLLLWARLLEDTGFPDMGVWDLMLGTDLTGVPTKSPLYGEKVKLAATSHENLIKAAPWRNRDLIGRQAHSTDPSHQEILWRETLKERDKGFIQGPFATLEEVARSIGCTVDDLCVTRRFLILQGTDPKTGAPKPRVIDDAKESMVNSAYTALELLALHDLDYVSGLAGFIGRVISMGPSFRHVLSSGEVLQGVVHPAYGPKPKVKGRCLDLSKAYKQVPISSKSLPLGVILVHDPSSGLPVFFTTASMPFGCSASVFSFNRISRSLLHVMRHMTSVVGGVFYDDYALLETEACCGMASKAACSLLDQLGWLYAKDESKGRDFEESFDLLGARLDLSELHEGYLKVSNKSSRKLKLLEMLDGLLASPESSRQAAKSIHGILNFMNGSTLGQHLKLAARAFANLSSAPECPSEHDLALLVGHTKKALDEALPRRWKCHSSGRPVVVLTDGSYEKGCALWGAVVLDPENNLRAVHHGAVPESLLAHWRSLGIEQVICQVETYAAVLVRHHYAQQLGQRKAIFFVDNEAARWTLIKAGSPSLSMLALARAFYLPEACHPCATWIERVPTASNLADLPSRGKHREAAKMIKGESLGDISLPADHMAELIKPDGLPKVFQPAFVDLRLYHVINQCSDAVEGILALDKVAPAEADLSVFPDDRRMSVSSWTVAMTEQSLQFFIFGNPVSMSPSPTIHSTGFTVNGSPHVYSRFDNKDIEEVVSELRKPSCGGGSVTIPHKESIRAYMDDLTDAARTIGAVNTVTKYGERLKGDNTADWLGIKNQLETRLPGRTKTNLTCLLCGAGGTARAAAYAMKQMGASRVLIYNRTALRAQELASEFGFEACADLAALQHVAELHVVVNTLPGSTEFTLPDSAVLRRSRPVVLEAAYIPRRTAFLRQAIGAGCEVVEGIEMLFEQGCAQCEIWTQKPAPRSHIARALVEALFKAGSVHPAFAKMEPHGELPTSLVEEARQRRPVALLCLGISAFVLLTTVLVYARRKQAMKRSSFSLFLAANFVTMEEQGETTVSIRGIGTTNTEAVQVTVDRSSPLSDIKKVLADLYDRPEIAADGQFLKQMPNGATVKMHDAQKIGTRKELLYEGPPLAVVSEAIPLTNLDEFDGFDEKVDVLSPRSLRALDLQGVSPDELYYAPAECFWEPDLDRRIMQLHHDFVEAWRQDTLSMCRAQRRRILEQDVAADSELDKSTRDWMASINCSSKQDDAVDRSSLSLAAMPRFLNTSGSPEEQIAGTGGHWAGILEPHVYPLTCQFFEDLQYWMQLEKVLERSHPGLPPHARAESQPSKGPPAPAVAADRKKVSGKTAKEAVEEVERQRRRSSKQRHQALQYVVEDVESMIGVASAQRQRVHGHIQEVNSWRDHREACSQESRGPWQNQAQERNFTSAYRRCDSWHARREAVHQAQIRAEEARYEATVKLAERDVEVKKRVGRMRDMAKVKFSRQWIERRSRWLRGHAMAGKTNDAFKATLANKQHSAEARLHDRNLRVAKLIEVKKEFKALRRLMKSMAERREVRRREQRRKDVVQRLTAFADEAEAASLRMREAAGTPKGWRAKRPQHLSFMSTASPESTATLLSSSTLAATQGGAERRPVRSVKHFPRFDFGRFGAESLSGASAVSGLGAEMDAEKFVLAGLTSAEVDRCARSLATPPWSARMELCTTQTGKQRQNAVGRLDPCLSQIQEVTAPSTDTMGRVRISLRECEALCQKALQQAGLNETAAAAITGSLRFKCLTRATINQKVLEAEYAVRGRLPTRAAAIQAELANGAKYPFSELVHCNIGNPQQVGQVPLSFNREVLALLTAPRMLERADELVRLNLVSAEAAERAREYSSKSAKVGAYTDSVGFQFIREEVCDFIARRDGSGHKPDISQVFLTNGASEGVRLLMSALAAPHLGKVGIMAPIPQYPLYSALSTLMDCELVGYYLDEENKWAVSVPALTAAYEEATRRGVIVRALVVINPGNPSGNNLTAETLEQVVSFAHEKGLVLLADEVYQENVLTAHPFKSMSSIVREKQLDLEIASFHSLSKGFLGECGVRGGYCVFENFDPEVMEQFVKLKSVELCSNTVGQLSVGLMVRPPCADAAALYDEEKQHVLDSLRQKSQILHKTLSSLPGISLQEIGGAMYAFPQVKLPKAAIEAAEAQGVAPDEFYCMQALESTGLVVANITRAEQDGCKSHGLFRLPGYCSSLRSGKVRGDVLPEVRSLAPSCALADARGGFSTPACLAGHPMLVEKAKETGVAVLLISRAHHFAALWQDVEPLAAQHGLVAMAFLNSKAFVAHWPGGRQPLYGTNPMVRDSCFYLRRHQSISYVNSILEDSFHSHDWVNILRGKSAVDAAFGKHYKDTAFENSTGVGAGNVTYGGPDHLHEVIMRDGYSVWVRHFKFGIFVDVSA</sequence>
<evidence type="ECO:0000256" key="4">
    <source>
        <dbReference type="ARBA" id="ARBA00022679"/>
    </source>
</evidence>
<evidence type="ECO:0000259" key="9">
    <source>
        <dbReference type="Pfam" id="PF00155"/>
    </source>
</evidence>
<dbReference type="CDD" id="cd00609">
    <property type="entry name" value="AAT_like"/>
    <property type="match status" value="1"/>
</dbReference>
<dbReference type="Gene3D" id="3.40.50.720">
    <property type="entry name" value="NAD(P)-binding Rossmann-like Domain"/>
    <property type="match status" value="1"/>
</dbReference>
<dbReference type="EMBL" id="LSRX01000453">
    <property type="protein sequence ID" value="OLP96849.1"/>
    <property type="molecule type" value="Genomic_DNA"/>
</dbReference>
<dbReference type="OrthoDB" id="444522at2759"/>
<gene>
    <name evidence="13" type="primary">gpt</name>
    <name evidence="13" type="ORF">AK812_SmicGene20850</name>
</gene>
<dbReference type="InterPro" id="IPR036291">
    <property type="entry name" value="NAD(P)-bd_dom_sf"/>
</dbReference>
<dbReference type="InterPro" id="IPR015421">
    <property type="entry name" value="PyrdxlP-dep_Trfase_major"/>
</dbReference>
<dbReference type="InterPro" id="IPR015424">
    <property type="entry name" value="PyrdxlP-dep_Trfase"/>
</dbReference>
<dbReference type="Gene3D" id="3.30.1370.60">
    <property type="entry name" value="Hypothetical oxidoreductase yiak, domain 2"/>
    <property type="match status" value="1"/>
</dbReference>
<dbReference type="GO" id="GO:0030170">
    <property type="term" value="F:pyridoxal phosphate binding"/>
    <property type="evidence" value="ECO:0007669"/>
    <property type="project" value="InterPro"/>
</dbReference>
<dbReference type="UniPathway" id="UPA00528">
    <property type="reaction ID" value="UER00586"/>
</dbReference>
<keyword evidence="3 13" id="KW-0032">Aminotransferase</keyword>
<evidence type="ECO:0000256" key="3">
    <source>
        <dbReference type="ARBA" id="ARBA00022576"/>
    </source>
</evidence>
<evidence type="ECO:0000259" key="11">
    <source>
        <dbReference type="Pfam" id="PF08501"/>
    </source>
</evidence>
<accession>A0A1Q9DNX1</accession>
<feature type="domain" description="Shikimate dehydrogenase substrate binding N-terminal" evidence="11">
    <location>
        <begin position="1485"/>
        <end position="1565"/>
    </location>
</feature>
<protein>
    <submittedName>
        <fullName evidence="13">Putative alanine aminotransferase, mitochondrial</fullName>
    </submittedName>
</protein>
<dbReference type="SUPFAM" id="SSF53223">
    <property type="entry name" value="Aminoacid dehydrogenase-like, N-terminal domain"/>
    <property type="match status" value="1"/>
</dbReference>
<dbReference type="Pfam" id="PF08501">
    <property type="entry name" value="Shikimate_dh_N"/>
    <property type="match status" value="1"/>
</dbReference>
<dbReference type="SUPFAM" id="SSF53383">
    <property type="entry name" value="PLP-dependent transferases"/>
    <property type="match status" value="1"/>
</dbReference>
<dbReference type="InterPro" id="IPR004839">
    <property type="entry name" value="Aminotransferase_I/II_large"/>
</dbReference>
<evidence type="ECO:0000256" key="7">
    <source>
        <dbReference type="ARBA" id="ARBA00025785"/>
    </source>
</evidence>
<keyword evidence="5" id="KW-0663">Pyridoxal phosphate</keyword>
<feature type="domain" description="Aminotransferase class I/classII large" evidence="9">
    <location>
        <begin position="2632"/>
        <end position="2944"/>
    </location>
</feature>
<evidence type="ECO:0000259" key="10">
    <source>
        <dbReference type="Pfam" id="PF01488"/>
    </source>
</evidence>
<dbReference type="Gene3D" id="3.40.640.10">
    <property type="entry name" value="Type I PLP-dependent aspartate aminotransferase-like (Major domain)"/>
    <property type="match status" value="1"/>
</dbReference>
<feature type="compositionally biased region" description="Basic and acidic residues" evidence="8">
    <location>
        <begin position="2111"/>
        <end position="2130"/>
    </location>
</feature>
<evidence type="ECO:0000259" key="12">
    <source>
        <dbReference type="Pfam" id="PF18317"/>
    </source>
</evidence>
<reference evidence="13 14" key="1">
    <citation type="submission" date="2016-02" db="EMBL/GenBank/DDBJ databases">
        <title>Genome analysis of coral dinoflagellate symbionts highlights evolutionary adaptations to a symbiotic lifestyle.</title>
        <authorList>
            <person name="Aranda M."/>
            <person name="Li Y."/>
            <person name="Liew Y.J."/>
            <person name="Baumgarten S."/>
            <person name="Simakov O."/>
            <person name="Wilson M."/>
            <person name="Piel J."/>
            <person name="Ashoor H."/>
            <person name="Bougouffa S."/>
            <person name="Bajic V.B."/>
            <person name="Ryu T."/>
            <person name="Ravasi T."/>
            <person name="Bayer T."/>
            <person name="Micklem G."/>
            <person name="Kim H."/>
            <person name="Bhak J."/>
            <person name="Lajeunesse T.C."/>
            <person name="Voolstra C.R."/>
        </authorList>
    </citation>
    <scope>NUCLEOTIDE SEQUENCE [LARGE SCALE GENOMIC DNA]</scope>
    <source>
        <strain evidence="13 14">CCMP2467</strain>
    </source>
</reference>
<dbReference type="PANTHER" id="PTHR11751">
    <property type="entry name" value="ALANINE AMINOTRANSFERASE"/>
    <property type="match status" value="1"/>
</dbReference>
<dbReference type="Pfam" id="PF00155">
    <property type="entry name" value="Aminotran_1_2"/>
    <property type="match status" value="1"/>
</dbReference>
<dbReference type="GO" id="GO:0042853">
    <property type="term" value="P:L-alanine catabolic process"/>
    <property type="evidence" value="ECO:0007669"/>
    <property type="project" value="UniProtKB-UniPathway"/>
</dbReference>
<keyword evidence="14" id="KW-1185">Reference proteome</keyword>
<dbReference type="InterPro" id="IPR043143">
    <property type="entry name" value="Mal/L-sulf/L-lact_DH-like_NADP"/>
</dbReference>
<comment type="similarity">
    <text evidence="7">Belongs to the class-I pyridoxal-phosphate-dependent aminotransferase family. Alanine aminotransferase subfamily.</text>
</comment>
<dbReference type="InterPro" id="IPR006151">
    <property type="entry name" value="Shikm_DH/Glu-tRNA_Rdtase"/>
</dbReference>
<evidence type="ECO:0000256" key="1">
    <source>
        <dbReference type="ARBA" id="ARBA00001933"/>
    </source>
</evidence>
<dbReference type="Gene3D" id="3.90.1150.10">
    <property type="entry name" value="Aspartate Aminotransferase, domain 1"/>
    <property type="match status" value="1"/>
</dbReference>
<dbReference type="SUPFAM" id="SSF56672">
    <property type="entry name" value="DNA/RNA polymerases"/>
    <property type="match status" value="1"/>
</dbReference>
<comment type="caution">
    <text evidence="13">The sequence shown here is derived from an EMBL/GenBank/DDBJ whole genome shotgun (WGS) entry which is preliminary data.</text>
</comment>
<comment type="cofactor">
    <cofactor evidence="1">
        <name>pyridoxal 5'-phosphate</name>
        <dbReference type="ChEBI" id="CHEBI:597326"/>
    </cofactor>
</comment>
<dbReference type="Proteomes" id="UP000186817">
    <property type="component" value="Unassembled WGS sequence"/>
</dbReference>
<dbReference type="InterPro" id="IPR043502">
    <property type="entry name" value="DNA/RNA_pol_sf"/>
</dbReference>
<dbReference type="InterPro" id="IPR046346">
    <property type="entry name" value="Aminoacid_DH-like_N_sf"/>
</dbReference>
<feature type="region of interest" description="Disordered" evidence="8">
    <location>
        <begin position="2087"/>
        <end position="2141"/>
    </location>
</feature>
<feature type="compositionally biased region" description="Basic residues" evidence="8">
    <location>
        <begin position="2131"/>
        <end position="2140"/>
    </location>
</feature>
<evidence type="ECO:0000256" key="6">
    <source>
        <dbReference type="ARBA" id="ARBA00023002"/>
    </source>
</evidence>
<organism evidence="13 14">
    <name type="scientific">Symbiodinium microadriaticum</name>
    <name type="common">Dinoflagellate</name>
    <name type="synonym">Zooxanthella microadriatica</name>
    <dbReference type="NCBI Taxonomy" id="2951"/>
    <lineage>
        <taxon>Eukaryota</taxon>
        <taxon>Sar</taxon>
        <taxon>Alveolata</taxon>
        <taxon>Dinophyceae</taxon>
        <taxon>Suessiales</taxon>
        <taxon>Symbiodiniaceae</taxon>
        <taxon>Symbiodinium</taxon>
    </lineage>
</organism>
<keyword evidence="4 13" id="KW-0808">Transferase</keyword>
<dbReference type="InterPro" id="IPR003767">
    <property type="entry name" value="Malate/L-lactate_DH-like"/>
</dbReference>
<dbReference type="Pfam" id="PF02615">
    <property type="entry name" value="Ldh_2"/>
    <property type="match status" value="1"/>
</dbReference>
<dbReference type="GO" id="GO:0004021">
    <property type="term" value="F:L-alanine:2-oxoglutarate aminotransferase activity"/>
    <property type="evidence" value="ECO:0007669"/>
    <property type="project" value="TreeGrafter"/>
</dbReference>
<dbReference type="InterPro" id="IPR013708">
    <property type="entry name" value="Shikimate_DH-bd_N"/>
</dbReference>
<feature type="region of interest" description="Disordered" evidence="8">
    <location>
        <begin position="692"/>
        <end position="720"/>
    </location>
</feature>
<evidence type="ECO:0000256" key="8">
    <source>
        <dbReference type="SAM" id="MobiDB-lite"/>
    </source>
</evidence>
<evidence type="ECO:0000256" key="2">
    <source>
        <dbReference type="ARBA" id="ARBA00011738"/>
    </source>
</evidence>
<dbReference type="FunFam" id="3.40.640.10:FF:000236">
    <property type="entry name" value="Alanine aminotransferase 2"/>
    <property type="match status" value="1"/>
</dbReference>
<feature type="domain" description="Quinate/shikimate 5-dehydrogenase/glutamyl-tRNA reductase" evidence="10">
    <location>
        <begin position="1599"/>
        <end position="1665"/>
    </location>
</feature>
<feature type="domain" description="SDH C-terminal" evidence="12">
    <location>
        <begin position="1713"/>
        <end position="1742"/>
    </location>
</feature>
<dbReference type="InterPro" id="IPR041121">
    <property type="entry name" value="SDH_C"/>
</dbReference>
<evidence type="ECO:0000256" key="5">
    <source>
        <dbReference type="ARBA" id="ARBA00022898"/>
    </source>
</evidence>
<evidence type="ECO:0000313" key="13">
    <source>
        <dbReference type="EMBL" id="OLP96849.1"/>
    </source>
</evidence>
<dbReference type="PANTHER" id="PTHR11751:SF29">
    <property type="entry name" value="ALANINE TRANSAMINASE"/>
    <property type="match status" value="1"/>
</dbReference>
<dbReference type="InterPro" id="IPR045088">
    <property type="entry name" value="ALAT1/2-like"/>
</dbReference>
<dbReference type="GO" id="GO:0004764">
    <property type="term" value="F:shikimate 3-dehydrogenase (NADP+) activity"/>
    <property type="evidence" value="ECO:0007669"/>
    <property type="project" value="InterPro"/>
</dbReference>
<dbReference type="InterPro" id="IPR036111">
    <property type="entry name" value="Mal/L-sulfo/L-lacto_DH-like_sf"/>
</dbReference>
<dbReference type="SUPFAM" id="SSF89733">
    <property type="entry name" value="L-sulfolactate dehydrogenase-like"/>
    <property type="match status" value="1"/>
</dbReference>
<dbReference type="Gene3D" id="3.40.50.10860">
    <property type="entry name" value="Leucine Dehydrogenase, chain A, domain 1"/>
    <property type="match status" value="1"/>
</dbReference>